<evidence type="ECO:0000256" key="1">
    <source>
        <dbReference type="ARBA" id="ARBA00005417"/>
    </source>
</evidence>
<keyword evidence="4 6" id="KW-0067">ATP-binding</keyword>
<dbReference type="CDD" id="cd03255">
    <property type="entry name" value="ABC_MJ0796_LolCDE_FtsE"/>
    <property type="match status" value="1"/>
</dbReference>
<evidence type="ECO:0000256" key="3">
    <source>
        <dbReference type="ARBA" id="ARBA00022741"/>
    </source>
</evidence>
<dbReference type="SUPFAM" id="SSF52540">
    <property type="entry name" value="P-loop containing nucleoside triphosphate hydrolases"/>
    <property type="match status" value="1"/>
</dbReference>
<dbReference type="GO" id="GO:0022857">
    <property type="term" value="F:transmembrane transporter activity"/>
    <property type="evidence" value="ECO:0007669"/>
    <property type="project" value="TreeGrafter"/>
</dbReference>
<dbReference type="InterPro" id="IPR003439">
    <property type="entry name" value="ABC_transporter-like_ATP-bd"/>
</dbReference>
<feature type="domain" description="ABC transporter" evidence="5">
    <location>
        <begin position="2"/>
        <end position="221"/>
    </location>
</feature>
<dbReference type="InterPro" id="IPR017871">
    <property type="entry name" value="ABC_transporter-like_CS"/>
</dbReference>
<proteinExistence type="inferred from homology"/>
<dbReference type="Gene3D" id="3.40.50.300">
    <property type="entry name" value="P-loop containing nucleotide triphosphate hydrolases"/>
    <property type="match status" value="1"/>
</dbReference>
<dbReference type="GO" id="GO:0016887">
    <property type="term" value="F:ATP hydrolysis activity"/>
    <property type="evidence" value="ECO:0007669"/>
    <property type="project" value="InterPro"/>
</dbReference>
<accession>A0A0W8G3J7</accession>
<sequence>MLTAIDLHHTYAPGAEPVLRGVDVAIAQGDFACIMGRSGSGKSTLLYALSTLLRPTSGQVHYQGRDISGLSEKERNALRGSDLAMIFQMHHLLPALTALENVLVPMLSRLRPVGSEAMARGMACLDRVGLADKARRLPGNLSGGEQQRVAIARALVCGPKVLFADEPTGSLDTATGNGIMNLLLELNAEGLTVVMVSHQPDYAALASRVITIADGRVAQSS</sequence>
<dbReference type="InterPro" id="IPR015854">
    <property type="entry name" value="ABC_transpr_LolD-like"/>
</dbReference>
<dbReference type="InterPro" id="IPR027417">
    <property type="entry name" value="P-loop_NTPase"/>
</dbReference>
<dbReference type="PANTHER" id="PTHR24220:SF689">
    <property type="entry name" value="LIPOPROTEIN-RELEASING SYSTEM ATP-BINDING PROTEIN LOLD"/>
    <property type="match status" value="1"/>
</dbReference>
<evidence type="ECO:0000259" key="5">
    <source>
        <dbReference type="PROSITE" id="PS50893"/>
    </source>
</evidence>
<comment type="caution">
    <text evidence="6">The sequence shown here is derived from an EMBL/GenBank/DDBJ whole genome shotgun (WGS) entry which is preliminary data.</text>
</comment>
<dbReference type="PANTHER" id="PTHR24220">
    <property type="entry name" value="IMPORT ATP-BINDING PROTEIN"/>
    <property type="match status" value="1"/>
</dbReference>
<dbReference type="FunFam" id="3.40.50.300:FF:000056">
    <property type="entry name" value="Cell division ATP-binding protein FtsE"/>
    <property type="match status" value="1"/>
</dbReference>
<dbReference type="PROSITE" id="PS50893">
    <property type="entry name" value="ABC_TRANSPORTER_2"/>
    <property type="match status" value="1"/>
</dbReference>
<dbReference type="AlphaFoldDB" id="A0A0W8G3J7"/>
<evidence type="ECO:0000256" key="2">
    <source>
        <dbReference type="ARBA" id="ARBA00022448"/>
    </source>
</evidence>
<keyword evidence="2" id="KW-0813">Transport</keyword>
<name>A0A0W8G3J7_9ZZZZ</name>
<dbReference type="EMBL" id="LNQE01000303">
    <property type="protein sequence ID" value="KUG27657.1"/>
    <property type="molecule type" value="Genomic_DNA"/>
</dbReference>
<organism evidence="6">
    <name type="scientific">hydrocarbon metagenome</name>
    <dbReference type="NCBI Taxonomy" id="938273"/>
    <lineage>
        <taxon>unclassified sequences</taxon>
        <taxon>metagenomes</taxon>
        <taxon>ecological metagenomes</taxon>
    </lineage>
</organism>
<keyword evidence="3" id="KW-0547">Nucleotide-binding</keyword>
<dbReference type="Pfam" id="PF00005">
    <property type="entry name" value="ABC_tran"/>
    <property type="match status" value="1"/>
</dbReference>
<comment type="similarity">
    <text evidence="1">Belongs to the ABC transporter superfamily.</text>
</comment>
<gene>
    <name evidence="6" type="ORF">ASZ90_002491</name>
</gene>
<dbReference type="GO" id="GO:0005524">
    <property type="term" value="F:ATP binding"/>
    <property type="evidence" value="ECO:0007669"/>
    <property type="project" value="UniProtKB-KW"/>
</dbReference>
<evidence type="ECO:0000313" key="6">
    <source>
        <dbReference type="EMBL" id="KUG27657.1"/>
    </source>
</evidence>
<dbReference type="PROSITE" id="PS00211">
    <property type="entry name" value="ABC_TRANSPORTER_1"/>
    <property type="match status" value="1"/>
</dbReference>
<protein>
    <submittedName>
        <fullName evidence="6">Abc transporter, atp-binding protein</fullName>
    </submittedName>
</protein>
<dbReference type="InterPro" id="IPR017911">
    <property type="entry name" value="MacB-like_ATP-bd"/>
</dbReference>
<dbReference type="SMART" id="SM00382">
    <property type="entry name" value="AAA"/>
    <property type="match status" value="1"/>
</dbReference>
<reference evidence="6" key="1">
    <citation type="journal article" date="2015" name="Proc. Natl. Acad. Sci. U.S.A.">
        <title>Networks of energetic and metabolic interactions define dynamics in microbial communities.</title>
        <authorList>
            <person name="Embree M."/>
            <person name="Liu J.K."/>
            <person name="Al-Bassam M.M."/>
            <person name="Zengler K."/>
        </authorList>
    </citation>
    <scope>NUCLEOTIDE SEQUENCE</scope>
</reference>
<evidence type="ECO:0000256" key="4">
    <source>
        <dbReference type="ARBA" id="ARBA00022840"/>
    </source>
</evidence>
<dbReference type="GO" id="GO:0005886">
    <property type="term" value="C:plasma membrane"/>
    <property type="evidence" value="ECO:0007669"/>
    <property type="project" value="TreeGrafter"/>
</dbReference>
<dbReference type="InterPro" id="IPR003593">
    <property type="entry name" value="AAA+_ATPase"/>
</dbReference>